<evidence type="ECO:0000256" key="1">
    <source>
        <dbReference type="SAM" id="SignalP"/>
    </source>
</evidence>
<proteinExistence type="predicted"/>
<accession>A0AAW7X216</accession>
<reference evidence="2" key="1">
    <citation type="submission" date="2023-07" db="EMBL/GenBank/DDBJ databases">
        <title>Genome content predicts the carbon catabolic preferences of heterotrophic bacteria.</title>
        <authorList>
            <person name="Gralka M."/>
        </authorList>
    </citation>
    <scope>NUCLEOTIDE SEQUENCE</scope>
    <source>
        <strain evidence="2">I3M17_2</strain>
    </source>
</reference>
<organism evidence="2 3">
    <name type="scientific">Saccharophagus degradans</name>
    <dbReference type="NCBI Taxonomy" id="86304"/>
    <lineage>
        <taxon>Bacteria</taxon>
        <taxon>Pseudomonadati</taxon>
        <taxon>Pseudomonadota</taxon>
        <taxon>Gammaproteobacteria</taxon>
        <taxon>Cellvibrionales</taxon>
        <taxon>Cellvibrionaceae</taxon>
        <taxon>Saccharophagus</taxon>
    </lineage>
</organism>
<sequence>MKILKKGTISVIAIAAAFAASNALADYTTSFTTTSINPYDYDGAWGPGDCGWLMQGSGGSGGYGGGAGYRATKDCPYSYQSMSWSWSQTAQRYNVSIRQYGDRYCEHGTESVEETVIVEQCAAQ</sequence>
<name>A0AAW7X216_9GAMM</name>
<dbReference type="EMBL" id="JAUOPB010000002">
    <property type="protein sequence ID" value="MDO6421389.1"/>
    <property type="molecule type" value="Genomic_DNA"/>
</dbReference>
<dbReference type="AlphaFoldDB" id="A0AAW7X216"/>
<evidence type="ECO:0000313" key="3">
    <source>
        <dbReference type="Proteomes" id="UP001169760"/>
    </source>
</evidence>
<protein>
    <submittedName>
        <fullName evidence="2">Uncharacterized protein</fullName>
    </submittedName>
</protein>
<dbReference type="Proteomes" id="UP001169760">
    <property type="component" value="Unassembled WGS sequence"/>
</dbReference>
<feature type="signal peptide" evidence="1">
    <location>
        <begin position="1"/>
        <end position="25"/>
    </location>
</feature>
<keyword evidence="1" id="KW-0732">Signal</keyword>
<evidence type="ECO:0000313" key="2">
    <source>
        <dbReference type="EMBL" id="MDO6421389.1"/>
    </source>
</evidence>
<comment type="caution">
    <text evidence="2">The sequence shown here is derived from an EMBL/GenBank/DDBJ whole genome shotgun (WGS) entry which is preliminary data.</text>
</comment>
<feature type="chain" id="PRO_5043790437" evidence="1">
    <location>
        <begin position="26"/>
        <end position="124"/>
    </location>
</feature>
<gene>
    <name evidence="2" type="ORF">Q4521_02790</name>
</gene>
<dbReference type="RefSeq" id="WP_216063763.1">
    <property type="nucleotide sequence ID" value="NZ_JAHKPP010000023.1"/>
</dbReference>